<dbReference type="Pfam" id="PF13414">
    <property type="entry name" value="TPR_11"/>
    <property type="match status" value="1"/>
</dbReference>
<dbReference type="InterPro" id="IPR011990">
    <property type="entry name" value="TPR-like_helical_dom_sf"/>
</dbReference>
<sequence>DHQAWYFRGNALYNLGRYEEAIASYDQALEIKPDKDKAWYNRGIALHNLGRLEETITSWDKALEISSNDYEAWYCRGNVLFFLGKHDEALESYLKARELQLDYDEVCIKVCNLFHPTNSFRPPINILERMIELKMADYNEYNGLRSLDEGYDEKIMNKLKQ</sequence>
<accession>T2JCR4</accession>
<evidence type="ECO:0000256" key="2">
    <source>
        <dbReference type="ARBA" id="ARBA00022803"/>
    </source>
</evidence>
<keyword evidence="1" id="KW-0677">Repeat</keyword>
<name>T2JCR4_CROWT</name>
<evidence type="ECO:0000313" key="4">
    <source>
        <dbReference type="EMBL" id="CCQ63025.1"/>
    </source>
</evidence>
<protein>
    <submittedName>
        <fullName evidence="4">Uncharacterized protein</fullName>
    </submittedName>
</protein>
<evidence type="ECO:0000313" key="5">
    <source>
        <dbReference type="Proteomes" id="UP000018198"/>
    </source>
</evidence>
<feature type="repeat" description="TPR" evidence="3">
    <location>
        <begin position="36"/>
        <end position="69"/>
    </location>
</feature>
<dbReference type="PROSITE" id="PS50005">
    <property type="entry name" value="TPR"/>
    <property type="match status" value="3"/>
</dbReference>
<feature type="non-terminal residue" evidence="4">
    <location>
        <position position="1"/>
    </location>
</feature>
<dbReference type="PROSITE" id="PS50293">
    <property type="entry name" value="TPR_REGION"/>
    <property type="match status" value="1"/>
</dbReference>
<proteinExistence type="predicted"/>
<dbReference type="SUPFAM" id="SSF48452">
    <property type="entry name" value="TPR-like"/>
    <property type="match status" value="1"/>
</dbReference>
<dbReference type="Pfam" id="PF00515">
    <property type="entry name" value="TPR_1"/>
    <property type="match status" value="1"/>
</dbReference>
<gene>
    <name evidence="4" type="ORF">CWATWH0401_408</name>
</gene>
<evidence type="ECO:0000256" key="1">
    <source>
        <dbReference type="ARBA" id="ARBA00022737"/>
    </source>
</evidence>
<organism evidence="4 5">
    <name type="scientific">Crocosphaera watsonii WH 0401</name>
    <dbReference type="NCBI Taxonomy" id="555881"/>
    <lineage>
        <taxon>Bacteria</taxon>
        <taxon>Bacillati</taxon>
        <taxon>Cyanobacteriota</taxon>
        <taxon>Cyanophyceae</taxon>
        <taxon>Oscillatoriophycideae</taxon>
        <taxon>Chroococcales</taxon>
        <taxon>Aphanothecaceae</taxon>
        <taxon>Crocosphaera</taxon>
    </lineage>
</organism>
<evidence type="ECO:0000256" key="3">
    <source>
        <dbReference type="PROSITE-ProRule" id="PRU00339"/>
    </source>
</evidence>
<comment type="caution">
    <text evidence="4">The sequence shown here is derived from an EMBL/GenBank/DDBJ whole genome shotgun (WGS) entry which is preliminary data.</text>
</comment>
<dbReference type="SMART" id="SM00028">
    <property type="entry name" value="TPR"/>
    <property type="match status" value="3"/>
</dbReference>
<reference evidence="4 5" key="2">
    <citation type="submission" date="2013-09" db="EMBL/GenBank/DDBJ databases">
        <title>Whole genome comparison of six Crocosphaera watsonii strains with differing phenotypes.</title>
        <authorList>
            <person name="Bench S.R."/>
            <person name="Heller P."/>
            <person name="Frank I."/>
            <person name="Arciniega M."/>
            <person name="Shilova I.N."/>
            <person name="Zehr J.P."/>
        </authorList>
    </citation>
    <scope>NUCLEOTIDE SEQUENCE [LARGE SCALE GENOMIC DNA]</scope>
    <source>
        <strain evidence="4 5">WH 0401</strain>
    </source>
</reference>
<dbReference type="InterPro" id="IPR019734">
    <property type="entry name" value="TPR_rpt"/>
</dbReference>
<dbReference type="Proteomes" id="UP000018198">
    <property type="component" value="Unassembled WGS sequence"/>
</dbReference>
<feature type="repeat" description="TPR" evidence="3">
    <location>
        <begin position="70"/>
        <end position="103"/>
    </location>
</feature>
<dbReference type="PANTHER" id="PTHR44943:SF8">
    <property type="entry name" value="TPR REPEAT-CONTAINING PROTEIN MJ0263"/>
    <property type="match status" value="1"/>
</dbReference>
<reference evidence="4 5" key="1">
    <citation type="submission" date="2013-01" db="EMBL/GenBank/DDBJ databases">
        <authorList>
            <person name="Bench S."/>
        </authorList>
    </citation>
    <scope>NUCLEOTIDE SEQUENCE [LARGE SCALE GENOMIC DNA]</scope>
    <source>
        <strain evidence="4 5">WH 0401</strain>
    </source>
</reference>
<dbReference type="RefSeq" id="WP_021836265.1">
    <property type="nucleotide sequence ID" value="NZ_CAQM01000644.1"/>
</dbReference>
<dbReference type="EMBL" id="CAQM01000644">
    <property type="protein sequence ID" value="CCQ63025.1"/>
    <property type="molecule type" value="Genomic_DNA"/>
</dbReference>
<dbReference type="AlphaFoldDB" id="T2JCR4"/>
<dbReference type="Gene3D" id="1.25.40.10">
    <property type="entry name" value="Tetratricopeptide repeat domain"/>
    <property type="match status" value="2"/>
</dbReference>
<dbReference type="PANTHER" id="PTHR44943">
    <property type="entry name" value="CELLULOSE SYNTHASE OPERON PROTEIN C"/>
    <property type="match status" value="1"/>
</dbReference>
<keyword evidence="2 3" id="KW-0802">TPR repeat</keyword>
<feature type="repeat" description="TPR" evidence="3">
    <location>
        <begin position="2"/>
        <end position="35"/>
    </location>
</feature>
<dbReference type="InterPro" id="IPR051685">
    <property type="entry name" value="Ycf3/AcsC/BcsC/TPR_MFPF"/>
</dbReference>